<dbReference type="PROSITE" id="PS51257">
    <property type="entry name" value="PROKAR_LIPOPROTEIN"/>
    <property type="match status" value="1"/>
</dbReference>
<evidence type="ECO:0000313" key="2">
    <source>
        <dbReference type="Proteomes" id="UP001170954"/>
    </source>
</evidence>
<gene>
    <name evidence="1" type="ORF">HX018_17355</name>
</gene>
<dbReference type="Proteomes" id="UP001170954">
    <property type="component" value="Unassembled WGS sequence"/>
</dbReference>
<accession>A0ABT7NRX2</accession>
<comment type="caution">
    <text evidence="1">The sequence shown here is derived from an EMBL/GenBank/DDBJ whole genome shotgun (WGS) entry which is preliminary data.</text>
</comment>
<reference evidence="1" key="2">
    <citation type="journal article" date="2022" name="Sci. Total Environ.">
        <title>Prevalence, transmission, and molecular epidemiology of tet(X)-positive bacteria among humans, animals, and environmental niches in China: An epidemiological, and genomic-based study.</title>
        <authorList>
            <person name="Dong N."/>
            <person name="Zeng Y."/>
            <person name="Cai C."/>
            <person name="Sun C."/>
            <person name="Lu J."/>
            <person name="Liu C."/>
            <person name="Zhou H."/>
            <person name="Sun Q."/>
            <person name="Shu L."/>
            <person name="Wang H."/>
            <person name="Wang Y."/>
            <person name="Wang S."/>
            <person name="Wu C."/>
            <person name="Chan E.W."/>
            <person name="Chen G."/>
            <person name="Shen Z."/>
            <person name="Chen S."/>
            <person name="Zhang R."/>
        </authorList>
    </citation>
    <scope>NUCLEOTIDE SEQUENCE</scope>
    <source>
        <strain evidence="1">R1692</strain>
    </source>
</reference>
<evidence type="ECO:0000313" key="1">
    <source>
        <dbReference type="EMBL" id="MDM1050009.1"/>
    </source>
</evidence>
<reference evidence="1" key="1">
    <citation type="submission" date="2020-06" db="EMBL/GenBank/DDBJ databases">
        <authorList>
            <person name="Dong N."/>
        </authorList>
    </citation>
    <scope>NUCLEOTIDE SEQUENCE</scope>
    <source>
        <strain evidence="1">R1692</strain>
    </source>
</reference>
<dbReference type="RefSeq" id="WP_149525565.1">
    <property type="nucleotide sequence ID" value="NZ_CP030848.1"/>
</dbReference>
<proteinExistence type="predicted"/>
<keyword evidence="2" id="KW-1185">Reference proteome</keyword>
<protein>
    <submittedName>
        <fullName evidence="1">Uncharacterized protein</fullName>
    </submittedName>
</protein>
<sequence length="93" mass="10863">MKTTLYIFMLLMLGLSSCKKNDETDKTPEEIYLNIEGKTYSLSELTDIMVKYTRVSSDRLVYNASDTTFNIKNYEGLRFRVVDVLRDLNYGVR</sequence>
<organism evidence="1 2">
    <name type="scientific">Sphingobacterium hotanense</name>
    <dbReference type="NCBI Taxonomy" id="649196"/>
    <lineage>
        <taxon>Bacteria</taxon>
        <taxon>Pseudomonadati</taxon>
        <taxon>Bacteroidota</taxon>
        <taxon>Sphingobacteriia</taxon>
        <taxon>Sphingobacteriales</taxon>
        <taxon>Sphingobacteriaceae</taxon>
        <taxon>Sphingobacterium</taxon>
    </lineage>
</organism>
<dbReference type="EMBL" id="JACAGK010000066">
    <property type="protein sequence ID" value="MDM1050009.1"/>
    <property type="molecule type" value="Genomic_DNA"/>
</dbReference>
<name>A0ABT7NRX2_9SPHI</name>